<name>A0A167FZQ2_9BACL</name>
<dbReference type="RefSeq" id="WP_068656340.1">
    <property type="nucleotide sequence ID" value="NZ_LSFN01000005.1"/>
</dbReference>
<dbReference type="GO" id="GO:0016788">
    <property type="term" value="F:hydrolase activity, acting on ester bonds"/>
    <property type="evidence" value="ECO:0007669"/>
    <property type="project" value="TreeGrafter"/>
</dbReference>
<sequence>MQLGAENFLAFIEKELMPYIEEQYPIDNTKRCLFGHTLSGYFTLWVKFTRPELFQAYLSASPSVW</sequence>
<dbReference type="Pfam" id="PF00756">
    <property type="entry name" value="Esterase"/>
    <property type="match status" value="1"/>
</dbReference>
<dbReference type="Proteomes" id="UP000077134">
    <property type="component" value="Unassembled WGS sequence"/>
</dbReference>
<dbReference type="STRING" id="1763538.LPB68_18110"/>
<evidence type="ECO:0000256" key="1">
    <source>
        <dbReference type="ARBA" id="ARBA00005622"/>
    </source>
</evidence>
<keyword evidence="2" id="KW-0378">Hydrolase</keyword>
<dbReference type="OrthoDB" id="9784036at2"/>
<gene>
    <name evidence="3" type="ORF">PNBC_06630</name>
</gene>
<dbReference type="AlphaFoldDB" id="A0A167FZQ2"/>
<dbReference type="SUPFAM" id="SSF53474">
    <property type="entry name" value="alpha/beta-Hydrolases"/>
    <property type="match status" value="1"/>
</dbReference>
<protein>
    <recommendedName>
        <fullName evidence="5">Esterase</fullName>
    </recommendedName>
</protein>
<evidence type="ECO:0000256" key="2">
    <source>
        <dbReference type="ARBA" id="ARBA00022801"/>
    </source>
</evidence>
<dbReference type="PANTHER" id="PTHR40841">
    <property type="entry name" value="SIDEROPHORE TRIACETYLFUSARININE C ESTERASE"/>
    <property type="match status" value="1"/>
</dbReference>
<dbReference type="Gene3D" id="3.40.50.1820">
    <property type="entry name" value="alpha/beta hydrolase"/>
    <property type="match status" value="1"/>
</dbReference>
<proteinExistence type="inferred from homology"/>
<comment type="similarity">
    <text evidence="1">Belongs to the esterase D family.</text>
</comment>
<evidence type="ECO:0000313" key="3">
    <source>
        <dbReference type="EMBL" id="OAB77059.1"/>
    </source>
</evidence>
<organism evidence="3 4">
    <name type="scientific">Paenibacillus crassostreae</name>
    <dbReference type="NCBI Taxonomy" id="1763538"/>
    <lineage>
        <taxon>Bacteria</taxon>
        <taxon>Bacillati</taxon>
        <taxon>Bacillota</taxon>
        <taxon>Bacilli</taxon>
        <taxon>Bacillales</taxon>
        <taxon>Paenibacillaceae</taxon>
        <taxon>Paenibacillus</taxon>
    </lineage>
</organism>
<dbReference type="InterPro" id="IPR052558">
    <property type="entry name" value="Siderophore_Hydrolase_D"/>
</dbReference>
<evidence type="ECO:0008006" key="5">
    <source>
        <dbReference type="Google" id="ProtNLM"/>
    </source>
</evidence>
<accession>A0A167FZQ2</accession>
<dbReference type="KEGG" id="pcx:LPB68_18110"/>
<comment type="caution">
    <text evidence="3">The sequence shown here is derived from an EMBL/GenBank/DDBJ whole genome shotgun (WGS) entry which is preliminary data.</text>
</comment>
<reference evidence="3 4" key="1">
    <citation type="submission" date="2016-02" db="EMBL/GenBank/DDBJ databases">
        <title>Paenibacillus sp. LPB0068, isolated from Crassostrea gigas.</title>
        <authorList>
            <person name="Shin S.-K."/>
            <person name="Yi H."/>
        </authorList>
    </citation>
    <scope>NUCLEOTIDE SEQUENCE [LARGE SCALE GENOMIC DNA]</scope>
    <source>
        <strain evidence="3 4">LPB0068</strain>
    </source>
</reference>
<keyword evidence="4" id="KW-1185">Reference proteome</keyword>
<dbReference type="PANTHER" id="PTHR40841:SF2">
    <property type="entry name" value="SIDEROPHORE-DEGRADING ESTERASE (EUROFUNG)"/>
    <property type="match status" value="1"/>
</dbReference>
<dbReference type="InterPro" id="IPR000801">
    <property type="entry name" value="Esterase-like"/>
</dbReference>
<evidence type="ECO:0000313" key="4">
    <source>
        <dbReference type="Proteomes" id="UP000077134"/>
    </source>
</evidence>
<dbReference type="EMBL" id="LSFN01000005">
    <property type="protein sequence ID" value="OAB77059.1"/>
    <property type="molecule type" value="Genomic_DNA"/>
</dbReference>
<dbReference type="InterPro" id="IPR029058">
    <property type="entry name" value="AB_hydrolase_fold"/>
</dbReference>